<dbReference type="Pfam" id="PF12680">
    <property type="entry name" value="SnoaL_2"/>
    <property type="match status" value="1"/>
</dbReference>
<accession>A0A2U3N0Z4</accession>
<dbReference type="InterPro" id="IPR037401">
    <property type="entry name" value="SnoaL-like"/>
</dbReference>
<reference evidence="3" key="1">
    <citation type="submission" date="2018-03" db="EMBL/GenBank/DDBJ databases">
        <authorList>
            <person name="Blom J."/>
        </authorList>
    </citation>
    <scope>NUCLEOTIDE SEQUENCE [LARGE SCALE GENOMIC DNA]</scope>
    <source>
        <strain evidence="3">KPC-SM-21</strain>
    </source>
</reference>
<gene>
    <name evidence="2" type="ORF">KPC_2506</name>
</gene>
<sequence length="132" mass="15141">MSQLELNKTQAKRFLEYLTKSDFENLHQLLADEMQYILPGKSPIATHFTSAAEFSDFVQSAFSGKVKNAKIEISNIIAEDNLVALEATGLFEFNNGLIYENIYHFLFHFNEQNLITKLTEHMDSYHASKLFA</sequence>
<dbReference type="EMBL" id="OOGT01000126">
    <property type="protein sequence ID" value="SPL71328.1"/>
    <property type="molecule type" value="Genomic_DNA"/>
</dbReference>
<proteinExistence type="predicted"/>
<dbReference type="RefSeq" id="WP_121974753.1">
    <property type="nucleotide sequence ID" value="NZ_OOGT01000126.1"/>
</dbReference>
<protein>
    <submittedName>
        <fullName evidence="2">SnoaL-like domain protein</fullName>
    </submittedName>
</protein>
<evidence type="ECO:0000313" key="3">
    <source>
        <dbReference type="Proteomes" id="UP000245974"/>
    </source>
</evidence>
<evidence type="ECO:0000313" key="2">
    <source>
        <dbReference type="EMBL" id="SPL71328.1"/>
    </source>
</evidence>
<dbReference type="Gene3D" id="3.10.450.50">
    <property type="match status" value="1"/>
</dbReference>
<organism evidence="2 3">
    <name type="scientific">Acinetobacter stercoris</name>
    <dbReference type="NCBI Taxonomy" id="2126983"/>
    <lineage>
        <taxon>Bacteria</taxon>
        <taxon>Pseudomonadati</taxon>
        <taxon>Pseudomonadota</taxon>
        <taxon>Gammaproteobacteria</taxon>
        <taxon>Moraxellales</taxon>
        <taxon>Moraxellaceae</taxon>
        <taxon>Acinetobacter</taxon>
    </lineage>
</organism>
<dbReference type="SUPFAM" id="SSF54427">
    <property type="entry name" value="NTF2-like"/>
    <property type="match status" value="1"/>
</dbReference>
<dbReference type="AlphaFoldDB" id="A0A2U3N0Z4"/>
<evidence type="ECO:0000259" key="1">
    <source>
        <dbReference type="Pfam" id="PF12680"/>
    </source>
</evidence>
<dbReference type="OrthoDB" id="7061942at2"/>
<dbReference type="InParanoid" id="A0A2U3N0Z4"/>
<name>A0A2U3N0Z4_9GAMM</name>
<dbReference type="Proteomes" id="UP000245974">
    <property type="component" value="Unassembled WGS sequence"/>
</dbReference>
<feature type="domain" description="SnoaL-like" evidence="1">
    <location>
        <begin position="12"/>
        <end position="114"/>
    </location>
</feature>
<dbReference type="InterPro" id="IPR032710">
    <property type="entry name" value="NTF2-like_dom_sf"/>
</dbReference>
<keyword evidence="3" id="KW-1185">Reference proteome</keyword>